<sequence length="229" mass="26246">MSLFAVIVDYSEDVFRNIRSVKPSQNLFDDLSEDADNWEAANTLEAITHLPLENSQLIQRGFEYSENSFIDYPFENLTASRFSDGQNPCWYASETLETTIYETVYHFKKEITDSPEAFNGEKQIPVDRRIAKIACIGITIDLSSKTEEYPWLLDPINYSRCQEVGKRVAKEGHPLLRVRSARHLEGINIVAFKSNVLSNVREHCFLKYTLNLDNMEVTVTRGEAPVLII</sequence>
<organism evidence="2 3">
    <name type="scientific">Legionella busanensis</name>
    <dbReference type="NCBI Taxonomy" id="190655"/>
    <lineage>
        <taxon>Bacteria</taxon>
        <taxon>Pseudomonadati</taxon>
        <taxon>Pseudomonadota</taxon>
        <taxon>Gammaproteobacteria</taxon>
        <taxon>Legionellales</taxon>
        <taxon>Legionellaceae</taxon>
        <taxon>Legionella</taxon>
    </lineage>
</organism>
<dbReference type="OrthoDB" id="9795903at2"/>
<protein>
    <submittedName>
        <fullName evidence="2">RES domain-containing protein</fullName>
    </submittedName>
</protein>
<dbReference type="SMART" id="SM00953">
    <property type="entry name" value="RES"/>
    <property type="match status" value="1"/>
</dbReference>
<dbReference type="RefSeq" id="WP_115331126.1">
    <property type="nucleotide sequence ID" value="NZ_CAAAHP010000001.1"/>
</dbReference>
<dbReference type="AlphaFoldDB" id="A0A378JMG2"/>
<evidence type="ECO:0000313" key="2">
    <source>
        <dbReference type="EMBL" id="STX51493.1"/>
    </source>
</evidence>
<reference evidence="2 3" key="1">
    <citation type="submission" date="2018-06" db="EMBL/GenBank/DDBJ databases">
        <authorList>
            <consortium name="Pathogen Informatics"/>
            <person name="Doyle S."/>
        </authorList>
    </citation>
    <scope>NUCLEOTIDE SEQUENCE [LARGE SCALE GENOMIC DNA]</scope>
    <source>
        <strain evidence="2 3">NCTC13316</strain>
    </source>
</reference>
<accession>A0A378JMG2</accession>
<dbReference type="EMBL" id="UGOD01000001">
    <property type="protein sequence ID" value="STX51493.1"/>
    <property type="molecule type" value="Genomic_DNA"/>
</dbReference>
<dbReference type="InterPro" id="IPR014914">
    <property type="entry name" value="RES_dom"/>
</dbReference>
<keyword evidence="3" id="KW-1185">Reference proteome</keyword>
<feature type="domain" description="RES" evidence="1">
    <location>
        <begin position="71"/>
        <end position="203"/>
    </location>
</feature>
<dbReference type="Proteomes" id="UP000254794">
    <property type="component" value="Unassembled WGS sequence"/>
</dbReference>
<evidence type="ECO:0000313" key="3">
    <source>
        <dbReference type="Proteomes" id="UP000254794"/>
    </source>
</evidence>
<proteinExistence type="predicted"/>
<evidence type="ECO:0000259" key="1">
    <source>
        <dbReference type="SMART" id="SM00953"/>
    </source>
</evidence>
<gene>
    <name evidence="2" type="ORF">NCTC13316_01588</name>
</gene>
<name>A0A378JMG2_9GAMM</name>
<dbReference type="Pfam" id="PF08808">
    <property type="entry name" value="RES"/>
    <property type="match status" value="1"/>
</dbReference>